<evidence type="ECO:0000256" key="4">
    <source>
        <dbReference type="RuleBase" id="RU000499"/>
    </source>
</evidence>
<dbReference type="Pfam" id="PF00255">
    <property type="entry name" value="GSHPx"/>
    <property type="match status" value="1"/>
</dbReference>
<dbReference type="PANTHER" id="PTHR11592">
    <property type="entry name" value="GLUTATHIONE PEROXIDASE"/>
    <property type="match status" value="1"/>
</dbReference>
<dbReference type="CDD" id="cd00340">
    <property type="entry name" value="GSH_Peroxidase"/>
    <property type="match status" value="1"/>
</dbReference>
<organism evidence="6 7">
    <name type="scientific">Microtus ochrogaster</name>
    <name type="common">Prairie vole</name>
    <dbReference type="NCBI Taxonomy" id="79684"/>
    <lineage>
        <taxon>Eukaryota</taxon>
        <taxon>Metazoa</taxon>
        <taxon>Chordata</taxon>
        <taxon>Craniata</taxon>
        <taxon>Vertebrata</taxon>
        <taxon>Euteleostomi</taxon>
        <taxon>Mammalia</taxon>
        <taxon>Eutheria</taxon>
        <taxon>Euarchontoglires</taxon>
        <taxon>Glires</taxon>
        <taxon>Rodentia</taxon>
        <taxon>Myomorpha</taxon>
        <taxon>Muroidea</taxon>
        <taxon>Cricetidae</taxon>
        <taxon>Arvicolinae</taxon>
        <taxon>Microtus</taxon>
    </lineage>
</organism>
<dbReference type="GO" id="GO:0006979">
    <property type="term" value="P:response to oxidative stress"/>
    <property type="evidence" value="ECO:0007669"/>
    <property type="project" value="InterPro"/>
</dbReference>
<keyword evidence="5" id="KW-0812">Transmembrane</keyword>
<protein>
    <recommendedName>
        <fullName evidence="4">Glutathione peroxidase</fullName>
    </recommendedName>
</protein>
<dbReference type="PRINTS" id="PR01011">
    <property type="entry name" value="GLUTPROXDASE"/>
</dbReference>
<evidence type="ECO:0000313" key="6">
    <source>
        <dbReference type="EMBL" id="KAH0502659.1"/>
    </source>
</evidence>
<keyword evidence="5" id="KW-1133">Transmembrane helix</keyword>
<dbReference type="PANTHER" id="PTHR11592:SF7">
    <property type="entry name" value="GLUTATHIONE PEROXIDASE 8-RELATED"/>
    <property type="match status" value="1"/>
</dbReference>
<dbReference type="InterPro" id="IPR029760">
    <property type="entry name" value="GPX_CS"/>
</dbReference>
<feature type="transmembrane region" description="Helical" evidence="5">
    <location>
        <begin position="16"/>
        <end position="35"/>
    </location>
</feature>
<sequence>MEPFAAYPLKCSGSKVKVFAVLLSMVLCTVTLFLLQLKFLKPRINSFYSFEVKDAKGKIVSLEKFKGKASLVVNVASDCRYTDKNYLTLKELHKEFGPYHFNVLAFPCNQFGESEPMSSMEIESFARQNYGVTFPIFHKIKILGPEAEPAFRFLVGTIAMYSNCDFMEHQNHKVFAHARLRQYTAYLILANTGIHEVTAAKFFMENTAAELLECSGMNAKGEG</sequence>
<keyword evidence="5" id="KW-0472">Membrane</keyword>
<reference evidence="6" key="1">
    <citation type="submission" date="2020-03" db="EMBL/GenBank/DDBJ databases">
        <title>Studies in the Genomics of Life Span.</title>
        <authorList>
            <person name="Glass D."/>
        </authorList>
    </citation>
    <scope>NUCLEOTIDE SEQUENCE</scope>
    <source>
        <strain evidence="6">LTLLF</strain>
        <tissue evidence="6">Muscle</tissue>
    </source>
</reference>
<dbReference type="Proteomes" id="UP000710432">
    <property type="component" value="Unassembled WGS sequence"/>
</dbReference>
<evidence type="ECO:0000256" key="3">
    <source>
        <dbReference type="ARBA" id="ARBA00023002"/>
    </source>
</evidence>
<keyword evidence="2 4" id="KW-0575">Peroxidase</keyword>
<dbReference type="InterPro" id="IPR036249">
    <property type="entry name" value="Thioredoxin-like_sf"/>
</dbReference>
<dbReference type="Gene3D" id="3.40.30.10">
    <property type="entry name" value="Glutaredoxin"/>
    <property type="match status" value="1"/>
</dbReference>
<dbReference type="InterPro" id="IPR000889">
    <property type="entry name" value="Glutathione_peroxidase"/>
</dbReference>
<comment type="caution">
    <text evidence="6">The sequence shown here is derived from an EMBL/GenBank/DDBJ whole genome shotgun (WGS) entry which is preliminary data.</text>
</comment>
<evidence type="ECO:0000256" key="2">
    <source>
        <dbReference type="ARBA" id="ARBA00022559"/>
    </source>
</evidence>
<evidence type="ECO:0000313" key="7">
    <source>
        <dbReference type="Proteomes" id="UP000710432"/>
    </source>
</evidence>
<dbReference type="PROSITE" id="PS51355">
    <property type="entry name" value="GLUTATHIONE_PEROXID_3"/>
    <property type="match status" value="1"/>
</dbReference>
<name>A0A8J6KMH3_MICOH</name>
<evidence type="ECO:0000256" key="1">
    <source>
        <dbReference type="ARBA" id="ARBA00006926"/>
    </source>
</evidence>
<evidence type="ECO:0000256" key="5">
    <source>
        <dbReference type="SAM" id="Phobius"/>
    </source>
</evidence>
<dbReference type="EMBL" id="JAATJU010025800">
    <property type="protein sequence ID" value="KAH0502659.1"/>
    <property type="molecule type" value="Genomic_DNA"/>
</dbReference>
<proteinExistence type="inferred from homology"/>
<gene>
    <name evidence="6" type="ORF">LTLLF_191340</name>
</gene>
<accession>A0A8J6KMH3</accession>
<dbReference type="PROSITE" id="PS00763">
    <property type="entry name" value="GLUTATHIONE_PEROXID_2"/>
    <property type="match status" value="1"/>
</dbReference>
<dbReference type="SUPFAM" id="SSF52833">
    <property type="entry name" value="Thioredoxin-like"/>
    <property type="match status" value="1"/>
</dbReference>
<comment type="similarity">
    <text evidence="1 4">Belongs to the glutathione peroxidase family.</text>
</comment>
<dbReference type="AlphaFoldDB" id="A0A8J6KMH3"/>
<dbReference type="GO" id="GO:0004601">
    <property type="term" value="F:peroxidase activity"/>
    <property type="evidence" value="ECO:0007669"/>
    <property type="project" value="UniProtKB-KW"/>
</dbReference>
<keyword evidence="3 4" id="KW-0560">Oxidoreductase</keyword>